<dbReference type="Gene3D" id="3.40.50.1100">
    <property type="match status" value="2"/>
</dbReference>
<dbReference type="SUPFAM" id="SSF53686">
    <property type="entry name" value="Tryptophan synthase beta subunit-like PLP-dependent enzymes"/>
    <property type="match status" value="1"/>
</dbReference>
<keyword evidence="3" id="KW-0663">Pyridoxal phosphate</keyword>
<dbReference type="Proteomes" id="UP000054498">
    <property type="component" value="Unassembled WGS sequence"/>
</dbReference>
<dbReference type="InterPro" id="IPR050214">
    <property type="entry name" value="Cys_Synth/Cystath_Beta-Synth"/>
</dbReference>
<protein>
    <submittedName>
        <fullName evidence="6">Cystathionine beta-synthase</fullName>
        <ecNumber evidence="6">4.2.1.22</ecNumber>
    </submittedName>
</protein>
<evidence type="ECO:0000259" key="5">
    <source>
        <dbReference type="Pfam" id="PF00291"/>
    </source>
</evidence>
<evidence type="ECO:0000313" key="7">
    <source>
        <dbReference type="Proteomes" id="UP000054498"/>
    </source>
</evidence>
<dbReference type="FunFam" id="3.40.50.1100:FF:000118">
    <property type="entry name" value="Related to CYS4-cystathionine beta-synthase"/>
    <property type="match status" value="1"/>
</dbReference>
<dbReference type="AlphaFoldDB" id="A0A0D2K839"/>
<dbReference type="EC" id="4.2.1.22" evidence="6"/>
<dbReference type="PANTHER" id="PTHR10314">
    <property type="entry name" value="CYSTATHIONINE BETA-SYNTHASE"/>
    <property type="match status" value="1"/>
</dbReference>
<keyword evidence="6" id="KW-0456">Lyase</keyword>
<feature type="domain" description="Tryptophan synthase beta chain-like PALP" evidence="5">
    <location>
        <begin position="22"/>
        <end position="267"/>
    </location>
</feature>
<dbReference type="GO" id="GO:0009069">
    <property type="term" value="P:serine family amino acid metabolic process"/>
    <property type="evidence" value="ECO:0007669"/>
    <property type="project" value="UniProtKB-ARBA"/>
</dbReference>
<comment type="similarity">
    <text evidence="2">Belongs to the cysteine synthase/cystathionine beta-synthase family.</text>
</comment>
<dbReference type="GO" id="GO:0006534">
    <property type="term" value="P:cysteine metabolic process"/>
    <property type="evidence" value="ECO:0007669"/>
    <property type="project" value="UniProtKB-ARBA"/>
</dbReference>
<organism evidence="6 7">
    <name type="scientific">Monoraphidium neglectum</name>
    <dbReference type="NCBI Taxonomy" id="145388"/>
    <lineage>
        <taxon>Eukaryota</taxon>
        <taxon>Viridiplantae</taxon>
        <taxon>Chlorophyta</taxon>
        <taxon>core chlorophytes</taxon>
        <taxon>Chlorophyceae</taxon>
        <taxon>CS clade</taxon>
        <taxon>Sphaeropleales</taxon>
        <taxon>Selenastraceae</taxon>
        <taxon>Monoraphidium</taxon>
    </lineage>
</organism>
<dbReference type="STRING" id="145388.A0A0D2K839"/>
<gene>
    <name evidence="6" type="ORF">MNEG_15655</name>
</gene>
<keyword evidence="7" id="KW-1185">Reference proteome</keyword>
<dbReference type="InterPro" id="IPR036052">
    <property type="entry name" value="TrpB-like_PALP_sf"/>
</dbReference>
<comment type="cofactor">
    <cofactor evidence="1">
        <name>pyridoxal 5'-phosphate</name>
        <dbReference type="ChEBI" id="CHEBI:597326"/>
    </cofactor>
</comment>
<dbReference type="GeneID" id="25733338"/>
<dbReference type="Pfam" id="PF00291">
    <property type="entry name" value="PALP"/>
    <property type="match status" value="1"/>
</dbReference>
<name>A0A0D2K839_9CHLO</name>
<dbReference type="GO" id="GO:0004122">
    <property type="term" value="F:cystathionine beta-synthase activity"/>
    <property type="evidence" value="ECO:0007669"/>
    <property type="project" value="UniProtKB-EC"/>
</dbReference>
<evidence type="ECO:0000313" key="6">
    <source>
        <dbReference type="EMBL" id="KIY92308.1"/>
    </source>
</evidence>
<evidence type="ECO:0000256" key="2">
    <source>
        <dbReference type="ARBA" id="ARBA00007103"/>
    </source>
</evidence>
<dbReference type="RefSeq" id="XP_013891328.1">
    <property type="nucleotide sequence ID" value="XM_014035874.1"/>
</dbReference>
<evidence type="ECO:0000256" key="4">
    <source>
        <dbReference type="SAM" id="MobiDB-lite"/>
    </source>
</evidence>
<dbReference type="InterPro" id="IPR001926">
    <property type="entry name" value="TrpB-like_PALP"/>
</dbReference>
<proteinExistence type="inferred from homology"/>
<dbReference type="OrthoDB" id="10259545at2759"/>
<dbReference type="GO" id="GO:0044272">
    <property type="term" value="P:sulfur compound biosynthetic process"/>
    <property type="evidence" value="ECO:0007669"/>
    <property type="project" value="UniProtKB-ARBA"/>
</dbReference>
<dbReference type="CDD" id="cd01561">
    <property type="entry name" value="CBS_like"/>
    <property type="match status" value="1"/>
</dbReference>
<evidence type="ECO:0000256" key="1">
    <source>
        <dbReference type="ARBA" id="ARBA00001933"/>
    </source>
</evidence>
<evidence type="ECO:0000256" key="3">
    <source>
        <dbReference type="ARBA" id="ARBA00022898"/>
    </source>
</evidence>
<feature type="region of interest" description="Disordered" evidence="4">
    <location>
        <begin position="328"/>
        <end position="361"/>
    </location>
</feature>
<dbReference type="EMBL" id="KK105748">
    <property type="protein sequence ID" value="KIY92308.1"/>
    <property type="molecule type" value="Genomic_DNA"/>
</dbReference>
<accession>A0A0D2K839</accession>
<dbReference type="KEGG" id="mng:MNEG_15655"/>
<reference evidence="6 7" key="1">
    <citation type="journal article" date="2013" name="BMC Genomics">
        <title>Reconstruction of the lipid metabolism for the microalga Monoraphidium neglectum from its genome sequence reveals characteristics suitable for biofuel production.</title>
        <authorList>
            <person name="Bogen C."/>
            <person name="Al-Dilaimi A."/>
            <person name="Albersmeier A."/>
            <person name="Wichmann J."/>
            <person name="Grundmann M."/>
            <person name="Rupp O."/>
            <person name="Lauersen K.J."/>
            <person name="Blifernez-Klassen O."/>
            <person name="Kalinowski J."/>
            <person name="Goesmann A."/>
            <person name="Mussgnug J.H."/>
            <person name="Kruse O."/>
        </authorList>
    </citation>
    <scope>NUCLEOTIDE SEQUENCE [LARGE SCALE GENOMIC DNA]</scope>
    <source>
        <strain evidence="6 7">SAG 48.87</strain>
    </source>
</reference>
<sequence length="361" mass="37897">MHSSSPTHPCCLRSVPLPLASAAGGRIFEATAGNTGLALALVAARRGYRLTVVVPDKMSDEKIASLRSMGAEVVLTRSDVGKGHPEYYQDLAERLAREAQEETGEPAVFINQFANPANPAAHFEGTGPEIWQQMGGRVDAFVAGVGSGGTLAGVGAFLRARNPAVELVLADPDGSILAPLVKSGSCGAAGSWLVEGIGEDFVPSNLDLKIVSSAYTVSDAEAFAAARQLLLLEGVLAGGSAGALLAAALRYCREQTAPKRVVTIVCDAGSRYLSKQFNDHWMAENGLVPRAKTGDVRDLIARRHLEGEDIWANPELPVDQAIRREQGRGTALKTPSAREKAATALGSWAGRGGAQTRPPRA</sequence>